<dbReference type="SMART" id="SM00226">
    <property type="entry name" value="LMWPc"/>
    <property type="match status" value="1"/>
</dbReference>
<dbReference type="Gene3D" id="3.40.50.2300">
    <property type="match status" value="1"/>
</dbReference>
<evidence type="ECO:0000259" key="5">
    <source>
        <dbReference type="SMART" id="SM00226"/>
    </source>
</evidence>
<dbReference type="RefSeq" id="WP_386753468.1">
    <property type="nucleotide sequence ID" value="NZ_JBHSNM010000001.1"/>
</dbReference>
<evidence type="ECO:0000256" key="2">
    <source>
        <dbReference type="ARBA" id="ARBA00013064"/>
    </source>
</evidence>
<keyword evidence="7" id="KW-1185">Reference proteome</keyword>
<dbReference type="CDD" id="cd16343">
    <property type="entry name" value="LMWPTP"/>
    <property type="match status" value="1"/>
</dbReference>
<dbReference type="PRINTS" id="PR00719">
    <property type="entry name" value="LMWPTPASE"/>
</dbReference>
<dbReference type="PANTHER" id="PTHR11717:SF7">
    <property type="entry name" value="LOW MOLECULAR WEIGHT PHOSPHOTYROSINE PROTEIN PHOSPHATASE"/>
    <property type="match status" value="1"/>
</dbReference>
<dbReference type="EC" id="3.1.3.48" evidence="2"/>
<evidence type="ECO:0000313" key="6">
    <source>
        <dbReference type="EMBL" id="MFC5569412.1"/>
    </source>
</evidence>
<evidence type="ECO:0000256" key="4">
    <source>
        <dbReference type="ARBA" id="ARBA00022912"/>
    </source>
</evidence>
<evidence type="ECO:0000256" key="3">
    <source>
        <dbReference type="ARBA" id="ARBA00022801"/>
    </source>
</evidence>
<dbReference type="EMBL" id="JBHSNM010000001">
    <property type="protein sequence ID" value="MFC5569412.1"/>
    <property type="molecule type" value="Genomic_DNA"/>
</dbReference>
<dbReference type="InterPro" id="IPR050438">
    <property type="entry name" value="LMW_PTPase"/>
</dbReference>
<organism evidence="6 7">
    <name type="scientific">Lysobacter yangpyeongensis</name>
    <dbReference type="NCBI Taxonomy" id="346182"/>
    <lineage>
        <taxon>Bacteria</taxon>
        <taxon>Pseudomonadati</taxon>
        <taxon>Pseudomonadota</taxon>
        <taxon>Gammaproteobacteria</taxon>
        <taxon>Lysobacterales</taxon>
        <taxon>Lysobacteraceae</taxon>
        <taxon>Lysobacter</taxon>
    </lineage>
</organism>
<dbReference type="Proteomes" id="UP001596036">
    <property type="component" value="Unassembled WGS sequence"/>
</dbReference>
<reference evidence="7" key="1">
    <citation type="journal article" date="2019" name="Int. J. Syst. Evol. Microbiol.">
        <title>The Global Catalogue of Microorganisms (GCM) 10K type strain sequencing project: providing services to taxonomists for standard genome sequencing and annotation.</title>
        <authorList>
            <consortium name="The Broad Institute Genomics Platform"/>
            <consortium name="The Broad Institute Genome Sequencing Center for Infectious Disease"/>
            <person name="Wu L."/>
            <person name="Ma J."/>
        </authorList>
    </citation>
    <scope>NUCLEOTIDE SEQUENCE [LARGE SCALE GENOMIC DNA]</scope>
    <source>
        <strain evidence="7">KACC 11407</strain>
    </source>
</reference>
<keyword evidence="4" id="KW-0904">Protein phosphatase</keyword>
<comment type="caution">
    <text evidence="6">The sequence shown here is derived from an EMBL/GenBank/DDBJ whole genome shotgun (WGS) entry which is preliminary data.</text>
</comment>
<name>A0ABW0SLF0_9GAMM</name>
<dbReference type="InterPro" id="IPR036196">
    <property type="entry name" value="Ptyr_pPase_sf"/>
</dbReference>
<proteinExistence type="inferred from homology"/>
<comment type="similarity">
    <text evidence="1">Belongs to the low molecular weight phosphotyrosine protein phosphatase family.</text>
</comment>
<accession>A0ABW0SLF0</accession>
<evidence type="ECO:0000256" key="1">
    <source>
        <dbReference type="ARBA" id="ARBA00011063"/>
    </source>
</evidence>
<dbReference type="Pfam" id="PF01451">
    <property type="entry name" value="LMWPc"/>
    <property type="match status" value="1"/>
</dbReference>
<feature type="domain" description="Phosphotyrosine protein phosphatase I" evidence="5">
    <location>
        <begin position="7"/>
        <end position="156"/>
    </location>
</feature>
<dbReference type="InterPro" id="IPR017867">
    <property type="entry name" value="Tyr_phospatase_low_mol_wt"/>
</dbReference>
<gene>
    <name evidence="6" type="ORF">ACFPN1_04945</name>
</gene>
<keyword evidence="3 6" id="KW-0378">Hydrolase</keyword>
<sequence>MAEDAPARLLVVCLGNICRSPMAEGVLRARIAASPLAGRVTVDSAGTGAWHVGRPPDPRAIATAARHGVDISALRARQLSRDDFARHDWLLCADRDNLRDVSARGPSDAHSRCALLLDWAGAKDVAEIPDPYTGGPTEFDAVWALLERAANGVVARLQTTLRERAGA</sequence>
<dbReference type="SUPFAM" id="SSF52788">
    <property type="entry name" value="Phosphotyrosine protein phosphatases I"/>
    <property type="match status" value="1"/>
</dbReference>
<dbReference type="GO" id="GO:0004725">
    <property type="term" value="F:protein tyrosine phosphatase activity"/>
    <property type="evidence" value="ECO:0007669"/>
    <property type="project" value="UniProtKB-EC"/>
</dbReference>
<evidence type="ECO:0000313" key="7">
    <source>
        <dbReference type="Proteomes" id="UP001596036"/>
    </source>
</evidence>
<dbReference type="InterPro" id="IPR023485">
    <property type="entry name" value="Ptyr_pPase"/>
</dbReference>
<protein>
    <recommendedName>
        <fullName evidence="2">protein-tyrosine-phosphatase</fullName>
        <ecNumber evidence="2">3.1.3.48</ecNumber>
    </recommendedName>
</protein>
<dbReference type="PANTHER" id="PTHR11717">
    <property type="entry name" value="LOW MOLECULAR WEIGHT PROTEIN TYROSINE PHOSPHATASE"/>
    <property type="match status" value="1"/>
</dbReference>